<keyword evidence="4" id="KW-1185">Reference proteome</keyword>
<dbReference type="PANTHER" id="PTHR31157:SF1">
    <property type="entry name" value="SCP DOMAIN-CONTAINING PROTEIN"/>
    <property type="match status" value="1"/>
</dbReference>
<organism evidence="3 4">
    <name type="scientific">Robertmurraya beringensis</name>
    <dbReference type="NCBI Taxonomy" id="641660"/>
    <lineage>
        <taxon>Bacteria</taxon>
        <taxon>Bacillati</taxon>
        <taxon>Bacillota</taxon>
        <taxon>Bacilli</taxon>
        <taxon>Bacillales</taxon>
        <taxon>Bacillaceae</taxon>
        <taxon>Robertmurraya</taxon>
    </lineage>
</organism>
<name>A0ABV6KX37_9BACI</name>
<sequence length="409" mass="46145">MRRKLGFVWVCMILMTMFLPLKLQEVNASDICTGITKDTKIWWDGVELKIGQIGRLTVLKDTELYKLDGDKKTFARTLKAGEKYRIYAFKPGQLSVGGGYYIARDTKVKYETPSKTKLAQVGCKKQALDLTSATIELGDHKSAIDAKLGTPVRTTASEYGLNWVTYHQQYKRFYMVGYKDQVAQMIYSSDTGFVVEGARHGMSPAEIKIALGNPIGGIVKGKTKYMMDNDNQTQTFYKNGKYITVFYDIHKGSKARSFQVVSSSVEQNKPGWYGTQSLSVKVGFELQLFDLTNAARVENGLKPLVWSDLARLSARKHSEDMAANSYFDHVNLKGEDPFVRMEKEGIRFTYAGENLAMGQFNSIFAHEGLMNSLGHRENILETNFTHLGAGVFFKQGTYVPYYTENFFTP</sequence>
<evidence type="ECO:0000313" key="4">
    <source>
        <dbReference type="Proteomes" id="UP001589738"/>
    </source>
</evidence>
<comment type="caution">
    <text evidence="3">The sequence shown here is derived from an EMBL/GenBank/DDBJ whole genome shotgun (WGS) entry which is preliminary data.</text>
</comment>
<dbReference type="RefSeq" id="WP_377059083.1">
    <property type="nucleotide sequence ID" value="NZ_JBHLUU010000125.1"/>
</dbReference>
<dbReference type="InterPro" id="IPR029410">
    <property type="entry name" value="CAP_assoc"/>
</dbReference>
<evidence type="ECO:0000313" key="3">
    <source>
        <dbReference type="EMBL" id="MFC0477896.1"/>
    </source>
</evidence>
<gene>
    <name evidence="3" type="ORF">ACFFHF_22160</name>
</gene>
<dbReference type="InterPro" id="IPR035940">
    <property type="entry name" value="CAP_sf"/>
</dbReference>
<dbReference type="Pfam" id="PF14504">
    <property type="entry name" value="CAP_assoc_N"/>
    <property type="match status" value="1"/>
</dbReference>
<dbReference type="Proteomes" id="UP001589738">
    <property type="component" value="Unassembled WGS sequence"/>
</dbReference>
<dbReference type="Gene3D" id="3.40.33.10">
    <property type="entry name" value="CAP"/>
    <property type="match status" value="1"/>
</dbReference>
<dbReference type="SUPFAM" id="SSF55797">
    <property type="entry name" value="PR-1-like"/>
    <property type="match status" value="1"/>
</dbReference>
<dbReference type="Pfam" id="PF00188">
    <property type="entry name" value="CAP"/>
    <property type="match status" value="1"/>
</dbReference>
<dbReference type="InterPro" id="IPR014044">
    <property type="entry name" value="CAP_dom"/>
</dbReference>
<proteinExistence type="predicted"/>
<feature type="domain" description="CAP-associated" evidence="2">
    <location>
        <begin position="137"/>
        <end position="269"/>
    </location>
</feature>
<evidence type="ECO:0000259" key="1">
    <source>
        <dbReference type="Pfam" id="PF00188"/>
    </source>
</evidence>
<protein>
    <submittedName>
        <fullName evidence="3">CAP-associated domain-containing protein</fullName>
    </submittedName>
</protein>
<evidence type="ECO:0000259" key="2">
    <source>
        <dbReference type="Pfam" id="PF14504"/>
    </source>
</evidence>
<feature type="domain" description="SCP" evidence="1">
    <location>
        <begin position="289"/>
        <end position="397"/>
    </location>
</feature>
<accession>A0ABV6KX37</accession>
<dbReference type="EMBL" id="JBHLUU010000125">
    <property type="protein sequence ID" value="MFC0477896.1"/>
    <property type="molecule type" value="Genomic_DNA"/>
</dbReference>
<dbReference type="PANTHER" id="PTHR31157">
    <property type="entry name" value="SCP DOMAIN-CONTAINING PROTEIN"/>
    <property type="match status" value="1"/>
</dbReference>
<dbReference type="CDD" id="cd05379">
    <property type="entry name" value="CAP_bacterial"/>
    <property type="match status" value="1"/>
</dbReference>
<reference evidence="3 4" key="1">
    <citation type="submission" date="2024-09" db="EMBL/GenBank/DDBJ databases">
        <authorList>
            <person name="Sun Q."/>
            <person name="Mori K."/>
        </authorList>
    </citation>
    <scope>NUCLEOTIDE SEQUENCE [LARGE SCALE GENOMIC DNA]</scope>
    <source>
        <strain evidence="3 4">CGMCC 1.9126</strain>
    </source>
</reference>